<dbReference type="Proteomes" id="UP000270094">
    <property type="component" value="Unassembled WGS sequence"/>
</dbReference>
<evidence type="ECO:0000313" key="1">
    <source>
        <dbReference type="EMBL" id="VDM72746.1"/>
    </source>
</evidence>
<protein>
    <submittedName>
        <fullName evidence="1">Uncharacterized protein</fullName>
    </submittedName>
</protein>
<name>A0A3P7IRP4_STRVU</name>
<dbReference type="AlphaFoldDB" id="A0A3P7IRP4"/>
<sequence length="130" mass="14921">MPHLYTDGMHQPFQVVEKLGFCMFGLLFILSQNSFTVGAEFDDSKYIFDFQQETLMKRDEELIDISHTRISLPIPGSNQRLPFKAHMFERFNDIDLNFAQVIPSLNSHNIRKDNIVDELVTNSANPSVVG</sequence>
<reference evidence="1 2" key="1">
    <citation type="submission" date="2018-11" db="EMBL/GenBank/DDBJ databases">
        <authorList>
            <consortium name="Pathogen Informatics"/>
        </authorList>
    </citation>
    <scope>NUCLEOTIDE SEQUENCE [LARGE SCALE GENOMIC DNA]</scope>
</reference>
<organism evidence="1 2">
    <name type="scientific">Strongylus vulgaris</name>
    <name type="common">Blood worm</name>
    <dbReference type="NCBI Taxonomy" id="40348"/>
    <lineage>
        <taxon>Eukaryota</taxon>
        <taxon>Metazoa</taxon>
        <taxon>Ecdysozoa</taxon>
        <taxon>Nematoda</taxon>
        <taxon>Chromadorea</taxon>
        <taxon>Rhabditida</taxon>
        <taxon>Rhabditina</taxon>
        <taxon>Rhabditomorpha</taxon>
        <taxon>Strongyloidea</taxon>
        <taxon>Strongylidae</taxon>
        <taxon>Strongylus</taxon>
    </lineage>
</organism>
<dbReference type="EMBL" id="UYYB01027030">
    <property type="protein sequence ID" value="VDM72746.1"/>
    <property type="molecule type" value="Genomic_DNA"/>
</dbReference>
<dbReference type="OrthoDB" id="5864400at2759"/>
<keyword evidence="2" id="KW-1185">Reference proteome</keyword>
<evidence type="ECO:0000313" key="2">
    <source>
        <dbReference type="Proteomes" id="UP000270094"/>
    </source>
</evidence>
<accession>A0A3P7IRP4</accession>
<gene>
    <name evidence="1" type="ORF">SVUK_LOCUS7744</name>
</gene>
<proteinExistence type="predicted"/>